<dbReference type="EMBL" id="CP119317">
    <property type="protein sequence ID" value="WEK56021.1"/>
    <property type="molecule type" value="Genomic_DNA"/>
</dbReference>
<dbReference type="Proteomes" id="UP001178662">
    <property type="component" value="Chromosome"/>
</dbReference>
<dbReference type="Gene3D" id="3.50.50.60">
    <property type="entry name" value="FAD/NAD(P)-binding domain"/>
    <property type="match status" value="2"/>
</dbReference>
<organism evidence="1 2">
    <name type="scientific">Candidatus Cohnella colombiensis</name>
    <dbReference type="NCBI Taxonomy" id="3121368"/>
    <lineage>
        <taxon>Bacteria</taxon>
        <taxon>Bacillati</taxon>
        <taxon>Bacillota</taxon>
        <taxon>Bacilli</taxon>
        <taxon>Bacillales</taxon>
        <taxon>Paenibacillaceae</taxon>
        <taxon>Cohnella</taxon>
    </lineage>
</organism>
<proteinExistence type="predicted"/>
<sequence length="451" mass="50679">MYDVTIIGSGVSSVFLAYTLSQSNQKILILEKGKSLEDRNCPLDRGEICNCNVCEKYFGFAGLGKSEGKFNYTSDFGGELEQKVGRENLIQLMDEVDDILCHFGGDSVIKYSTANTELSKRAQSCNLQMLTTEVRHLGTSLSTKIFQQIYNVLSSKIDIQFEVDVQDIKKENNSFTLTTNKGDVQTQHVVFATGRSGTDWSNKQCSSLGVKQGKTRLDLGIRVEMAEQQLRLILEDTFETKLAYAYEDIISSTYCMNPKGRIIRKYQEGLVMPDGQNFREQENGTSNLNFTLFTPTYFSTLKEANMYAHKVIGGINKGTDRIVVQRFEDLREGRSTTKENMYNNRIQPTLNAEFGDLTKEIPLLYIQILQGFLNQLEKFIGEAIDEDTLLYGMDGKFYSPIIETDRNFQTNIHGLYVIGDCSGVTHSLSQAAASGIFVGKHLASINKEQTI</sequence>
<dbReference type="InterPro" id="IPR028348">
    <property type="entry name" value="FAD-binding_protein"/>
</dbReference>
<evidence type="ECO:0000313" key="1">
    <source>
        <dbReference type="EMBL" id="WEK56021.1"/>
    </source>
</evidence>
<dbReference type="InterPro" id="IPR036188">
    <property type="entry name" value="FAD/NAD-bd_sf"/>
</dbReference>
<accession>A0AA95F030</accession>
<dbReference type="SUPFAM" id="SSF51905">
    <property type="entry name" value="FAD/NAD(P)-binding domain"/>
    <property type="match status" value="1"/>
</dbReference>
<dbReference type="Pfam" id="PF13738">
    <property type="entry name" value="Pyr_redox_3"/>
    <property type="match status" value="1"/>
</dbReference>
<keyword evidence="2" id="KW-1185">Reference proteome</keyword>
<evidence type="ECO:0000313" key="2">
    <source>
        <dbReference type="Proteomes" id="UP001178662"/>
    </source>
</evidence>
<gene>
    <name evidence="1" type="ORF">P0Y55_08225</name>
</gene>
<dbReference type="AlphaFoldDB" id="A0AA95F030"/>
<reference evidence="1" key="1">
    <citation type="submission" date="2023-03" db="EMBL/GenBank/DDBJ databases">
        <title>Andean soil-derived lignocellulolytic bacterial consortium as a source of novel taxa and putative plastic-active enzymes.</title>
        <authorList>
            <person name="Diaz-Garcia L."/>
            <person name="Chuvochina M."/>
            <person name="Feuerriegel G."/>
            <person name="Bunk B."/>
            <person name="Sproer C."/>
            <person name="Streit W.R."/>
            <person name="Rodriguez L.M."/>
            <person name="Overmann J."/>
            <person name="Jimenez D.J."/>
        </authorList>
    </citation>
    <scope>NUCLEOTIDE SEQUENCE</scope>
    <source>
        <strain evidence="1">MAG 2441</strain>
    </source>
</reference>
<protein>
    <submittedName>
        <fullName evidence="1">NAD(P)-binding domain-containing protein</fullName>
    </submittedName>
</protein>
<dbReference type="PANTHER" id="PTHR43106">
    <property type="entry name" value="DEHYDROGENASE-RELATED"/>
    <property type="match status" value="1"/>
</dbReference>
<name>A0AA95F030_9BACL</name>
<dbReference type="PANTHER" id="PTHR43106:SF1">
    <property type="entry name" value="DEHYDROGENASE-RELATED"/>
    <property type="match status" value="1"/>
</dbReference>
<dbReference type="PIRSF" id="PIRSF038984">
    <property type="entry name" value="FAD_binding_protein"/>
    <property type="match status" value="1"/>
</dbReference>